<dbReference type="InterPro" id="IPR036396">
    <property type="entry name" value="Cyt_P450_sf"/>
</dbReference>
<evidence type="ECO:0000313" key="10">
    <source>
        <dbReference type="Proteomes" id="UP001597368"/>
    </source>
</evidence>
<accession>A0ABW4SN02</accession>
<comment type="similarity">
    <text evidence="2">Belongs to the cytochrome P450 family.</text>
</comment>
<evidence type="ECO:0000256" key="2">
    <source>
        <dbReference type="ARBA" id="ARBA00010617"/>
    </source>
</evidence>
<dbReference type="EMBL" id="JBHUFV010000003">
    <property type="protein sequence ID" value="MFD1929892.1"/>
    <property type="molecule type" value="Genomic_DNA"/>
</dbReference>
<dbReference type="SUPFAM" id="SSF48264">
    <property type="entry name" value="Cytochrome P450"/>
    <property type="match status" value="1"/>
</dbReference>
<evidence type="ECO:0000256" key="5">
    <source>
        <dbReference type="ARBA" id="ARBA00023002"/>
    </source>
</evidence>
<organism evidence="9 10">
    <name type="scientific">Nonomuraea mangrovi</name>
    <dbReference type="NCBI Taxonomy" id="2316207"/>
    <lineage>
        <taxon>Bacteria</taxon>
        <taxon>Bacillati</taxon>
        <taxon>Actinomycetota</taxon>
        <taxon>Actinomycetes</taxon>
        <taxon>Streptosporangiales</taxon>
        <taxon>Streptosporangiaceae</taxon>
        <taxon>Nonomuraea</taxon>
    </lineage>
</organism>
<evidence type="ECO:0000256" key="1">
    <source>
        <dbReference type="ARBA" id="ARBA00001971"/>
    </source>
</evidence>
<keyword evidence="5" id="KW-0560">Oxidoreductase</keyword>
<reference evidence="10" key="1">
    <citation type="journal article" date="2019" name="Int. J. Syst. Evol. Microbiol.">
        <title>The Global Catalogue of Microorganisms (GCM) 10K type strain sequencing project: providing services to taxonomists for standard genome sequencing and annotation.</title>
        <authorList>
            <consortium name="The Broad Institute Genomics Platform"/>
            <consortium name="The Broad Institute Genome Sequencing Center for Infectious Disease"/>
            <person name="Wu L."/>
            <person name="Ma J."/>
        </authorList>
    </citation>
    <scope>NUCLEOTIDE SEQUENCE [LARGE SCALE GENOMIC DNA]</scope>
    <source>
        <strain evidence="10">ICMP 6774ER</strain>
    </source>
</reference>
<dbReference type="Gene3D" id="1.10.630.10">
    <property type="entry name" value="Cytochrome P450"/>
    <property type="match status" value="1"/>
</dbReference>
<protein>
    <recommendedName>
        <fullName evidence="11">Cytochrome P450</fullName>
    </recommendedName>
</protein>
<feature type="region of interest" description="Disordered" evidence="8">
    <location>
        <begin position="1"/>
        <end position="22"/>
    </location>
</feature>
<evidence type="ECO:0008006" key="11">
    <source>
        <dbReference type="Google" id="ProtNLM"/>
    </source>
</evidence>
<comment type="cofactor">
    <cofactor evidence="1">
        <name>heme</name>
        <dbReference type="ChEBI" id="CHEBI:30413"/>
    </cofactor>
</comment>
<dbReference type="RefSeq" id="WP_379567793.1">
    <property type="nucleotide sequence ID" value="NZ_JBHUFV010000003.1"/>
</dbReference>
<sequence length="231" mass="24746">MTDSPTEAASFPLSRPTPFDPPAELARHRVEGGVSRLAYPDGHVGWLVTGHELVRAVLSDPRFSSRAELTHTPIPRPSVTEEPRPAPPGFFVSTDPPEHTRYRHLLTGRFTVRRMRALSPRINEITSTSLDVMEREGPPVDLVQALVAAKRAKPGDDLLSGLTGGDLTQEELTNIGFMLLGAGPPLHGAQCPGGRGGGRAAHQGRRVGGHEVVHEAAMLCPAGVIHVSGQR</sequence>
<evidence type="ECO:0000256" key="6">
    <source>
        <dbReference type="ARBA" id="ARBA00023004"/>
    </source>
</evidence>
<proteinExistence type="inferred from homology"/>
<feature type="region of interest" description="Disordered" evidence="8">
    <location>
        <begin position="68"/>
        <end position="97"/>
    </location>
</feature>
<dbReference type="PANTHER" id="PTHR46696">
    <property type="entry name" value="P450, PUTATIVE (EUROFUNG)-RELATED"/>
    <property type="match status" value="1"/>
</dbReference>
<dbReference type="PANTHER" id="PTHR46696:SF5">
    <property type="entry name" value="CYTOCHROME P450 BJ-1"/>
    <property type="match status" value="1"/>
</dbReference>
<dbReference type="Proteomes" id="UP001597368">
    <property type="component" value="Unassembled WGS sequence"/>
</dbReference>
<keyword evidence="10" id="KW-1185">Reference proteome</keyword>
<evidence type="ECO:0000313" key="9">
    <source>
        <dbReference type="EMBL" id="MFD1929892.1"/>
    </source>
</evidence>
<evidence type="ECO:0000256" key="8">
    <source>
        <dbReference type="SAM" id="MobiDB-lite"/>
    </source>
</evidence>
<keyword evidence="6" id="KW-0408">Iron</keyword>
<name>A0ABW4SN02_9ACTN</name>
<comment type="caution">
    <text evidence="9">The sequence shown here is derived from an EMBL/GenBank/DDBJ whole genome shotgun (WGS) entry which is preliminary data.</text>
</comment>
<gene>
    <name evidence="9" type="ORF">ACFSKW_00230</name>
</gene>
<keyword evidence="4" id="KW-0479">Metal-binding</keyword>
<evidence type="ECO:0000256" key="7">
    <source>
        <dbReference type="ARBA" id="ARBA00023033"/>
    </source>
</evidence>
<evidence type="ECO:0000256" key="4">
    <source>
        <dbReference type="ARBA" id="ARBA00022723"/>
    </source>
</evidence>
<keyword evidence="7" id="KW-0503">Monooxygenase</keyword>
<keyword evidence="3" id="KW-0349">Heme</keyword>
<evidence type="ECO:0000256" key="3">
    <source>
        <dbReference type="ARBA" id="ARBA00022617"/>
    </source>
</evidence>